<dbReference type="InterPro" id="IPR052543">
    <property type="entry name" value="HTH_Metal-responsive_Reg"/>
</dbReference>
<dbReference type="NCBIfam" id="NF033788">
    <property type="entry name" value="HTH_metalloreg"/>
    <property type="match status" value="1"/>
</dbReference>
<dbReference type="Pfam" id="PF12840">
    <property type="entry name" value="HTH_20"/>
    <property type="match status" value="1"/>
</dbReference>
<dbReference type="RefSeq" id="WP_395814750.1">
    <property type="nucleotide sequence ID" value="NZ_CP043494.1"/>
</dbReference>
<reference evidence="2 3" key="1">
    <citation type="submission" date="2019-08" db="EMBL/GenBank/DDBJ databases">
        <title>Archangium and Cystobacter genomes.</title>
        <authorList>
            <person name="Chen I.-C.K."/>
            <person name="Wielgoss S."/>
        </authorList>
    </citation>
    <scope>NUCLEOTIDE SEQUENCE [LARGE SCALE GENOMIC DNA]</scope>
    <source>
        <strain evidence="2 3">Cbm 6</strain>
    </source>
</reference>
<dbReference type="EMBL" id="CP043494">
    <property type="protein sequence ID" value="WNG43562.1"/>
    <property type="molecule type" value="Genomic_DNA"/>
</dbReference>
<keyword evidence="3" id="KW-1185">Reference proteome</keyword>
<evidence type="ECO:0000313" key="3">
    <source>
        <dbReference type="Proteomes" id="UP001611383"/>
    </source>
</evidence>
<dbReference type="InterPro" id="IPR011991">
    <property type="entry name" value="ArsR-like_HTH"/>
</dbReference>
<dbReference type="PROSITE" id="PS50987">
    <property type="entry name" value="HTH_ARSR_2"/>
    <property type="match status" value="1"/>
</dbReference>
<dbReference type="SUPFAM" id="SSF46785">
    <property type="entry name" value="Winged helix' DNA-binding domain"/>
    <property type="match status" value="1"/>
</dbReference>
<dbReference type="SMART" id="SM00418">
    <property type="entry name" value="HTH_ARSR"/>
    <property type="match status" value="1"/>
</dbReference>
<evidence type="ECO:0000313" key="2">
    <source>
        <dbReference type="EMBL" id="WNG43562.1"/>
    </source>
</evidence>
<dbReference type="PANTHER" id="PTHR39168:SF1">
    <property type="entry name" value="TRANSCRIPTIONAL REGULATORY PROTEIN"/>
    <property type="match status" value="1"/>
</dbReference>
<dbReference type="InterPro" id="IPR036388">
    <property type="entry name" value="WH-like_DNA-bd_sf"/>
</dbReference>
<dbReference type="PANTHER" id="PTHR39168">
    <property type="entry name" value="TRANSCRIPTIONAL REGULATOR-RELATED"/>
    <property type="match status" value="1"/>
</dbReference>
<dbReference type="PRINTS" id="PR00778">
    <property type="entry name" value="HTHARSR"/>
</dbReference>
<gene>
    <name evidence="2" type="ORF">F0U60_05175</name>
</gene>
<dbReference type="Proteomes" id="UP001611383">
    <property type="component" value="Chromosome"/>
</dbReference>
<protein>
    <submittedName>
        <fullName evidence="2">Winged helix-turn-helix transcriptional regulator</fullName>
    </submittedName>
</protein>
<name>A0ABY9WIE2_9BACT</name>
<feature type="domain" description="HTH arsR-type" evidence="1">
    <location>
        <begin position="1"/>
        <end position="94"/>
    </location>
</feature>
<dbReference type="InterPro" id="IPR001845">
    <property type="entry name" value="HTH_ArsR_DNA-bd_dom"/>
</dbReference>
<accession>A0ABY9WIE2</accession>
<dbReference type="Gene3D" id="1.10.10.10">
    <property type="entry name" value="Winged helix-like DNA-binding domain superfamily/Winged helix DNA-binding domain"/>
    <property type="match status" value="1"/>
</dbReference>
<dbReference type="InterPro" id="IPR036390">
    <property type="entry name" value="WH_DNA-bd_sf"/>
</dbReference>
<proteinExistence type="predicted"/>
<organism evidence="2 3">
    <name type="scientific">Archangium minus</name>
    <dbReference type="NCBI Taxonomy" id="83450"/>
    <lineage>
        <taxon>Bacteria</taxon>
        <taxon>Pseudomonadati</taxon>
        <taxon>Myxococcota</taxon>
        <taxon>Myxococcia</taxon>
        <taxon>Myxococcales</taxon>
        <taxon>Cystobacterineae</taxon>
        <taxon>Archangiaceae</taxon>
        <taxon>Archangium</taxon>
    </lineage>
</organism>
<dbReference type="CDD" id="cd00090">
    <property type="entry name" value="HTH_ARSR"/>
    <property type="match status" value="1"/>
</dbReference>
<sequence>MMEEPDLGALARALGDPTRLRMLTLLMEGRALTAKELAYGAGVEPATATAHLQRLTASGFVHPRAQGRHKYFHLASEDVARMMEAMMVVAPSAPDRSPKEKPDAPIRMARFCYDHLAGRLGVRLTEALVSRRVLRAEGDAFSVTQAGENWFRSFGLDMPALKQGRRKFASRCLDWSERQEHLAGALGAAIARKLTEEGWVSRHHDSRIVSVTIEGQRALKERLGVSLER</sequence>
<evidence type="ECO:0000259" key="1">
    <source>
        <dbReference type="PROSITE" id="PS50987"/>
    </source>
</evidence>